<dbReference type="RefSeq" id="WP_039272567.1">
    <property type="nucleotide sequence ID" value="NZ_CP034755.1"/>
</dbReference>
<evidence type="ECO:0000256" key="1">
    <source>
        <dbReference type="ARBA" id="ARBA00009402"/>
    </source>
</evidence>
<dbReference type="NCBIfam" id="NF033527">
    <property type="entry name" value="transpos_Tn3"/>
    <property type="match status" value="1"/>
</dbReference>
<dbReference type="GO" id="GO:0006313">
    <property type="term" value="P:DNA transposition"/>
    <property type="evidence" value="ECO:0007669"/>
    <property type="project" value="InterPro"/>
</dbReference>
<comment type="similarity">
    <text evidence="1">Belongs to the transposase 7 family.</text>
</comment>
<comment type="caution">
    <text evidence="7">The sequence shown here is derived from an EMBL/GenBank/DDBJ whole genome shotgun (WGS) entry which is preliminary data.</text>
</comment>
<protein>
    <submittedName>
        <fullName evidence="7">Tn3 family transposase</fullName>
    </submittedName>
</protein>
<evidence type="ECO:0000313" key="7">
    <source>
        <dbReference type="EMBL" id="EMB2809966.1"/>
    </source>
</evidence>
<evidence type="ECO:0000256" key="2">
    <source>
        <dbReference type="ARBA" id="ARBA00022578"/>
    </source>
</evidence>
<organism evidence="7 8">
    <name type="scientific">Enterobacter hormaechei subsp. hoffmannii</name>
    <dbReference type="NCBI Taxonomy" id="1812934"/>
    <lineage>
        <taxon>Bacteria</taxon>
        <taxon>Pseudomonadati</taxon>
        <taxon>Pseudomonadota</taxon>
        <taxon>Gammaproteobacteria</taxon>
        <taxon>Enterobacterales</taxon>
        <taxon>Enterobacteriaceae</taxon>
        <taxon>Enterobacter</taxon>
        <taxon>Enterobacter cloacae complex</taxon>
    </lineage>
</organism>
<keyword evidence="2" id="KW-0815">Transposition</keyword>
<sequence length="1010" mass="115963">MRRKSERLTVLSEAEQFALYGMPDFDDGQQQEYLSLTEAELALACSRPGLHAQAYCALQIGYFKAKHAFFRFTWDDAPDDCAFVLTRYFNDQAFEPHTITKHERYAQRTLIAKLFGYRLWSTDSLPQLVQQANQIVRRDITPGFIVAELIVYLNEHKIVRPGLTTLQELISEALSAERRRLGVLLDEVLDGEAKAALAQLLVRDDTLSELAALKQDAKSFGWRQMAQEREKRAKLEPLYRIAKTLLARLAISQQNLHYYASLANFYTVYDLRRLKPEQTNLYLLCYAWQRYRQFTDNLVDALGYHMKQLEDESKARSNKLFVTEQIRRQQETPRVGRLLLLYVDDTVADVTPFGDVRQRAFKIMPKEALQMTGQRLSVKPASKLALRWQTVDGLAERIRRHVRPLYGALEFSGVVPDNPWLGALAWVKGVFAKQQRLSHRPLAECPEATLPKRLRPYLLIFDADGKPLGLHADRYEFWLYRQLRKRFKAGEIYLDDSLQHRCFTDELVSLEEKASVLGQMDIPWLRQPIGAQLDALKAELHEQWLAFNRELRQGKLKHLDYDSERKTLTWRRPKADNDTAKQNRFYDQLSFCDVGDVFRFVNGQCQFLSALTPLQPRYVKQVADSDSLMAGIIAQAMNHGNLVMSRTSDIPYHVLETTYQQYLRQASLQAANDRISNGIADLPIFPHYSFDLGGALYGSVDGQKFGVERPTVKARHSRKYFGRGKGVVAYTLLCNHVPLQSWIIGAHEFEAHHVFDIWYRNTSDIVPTTITGDMHSVNKANFAILYWFGLRFEPRFTDLEEQLKELYCADDPALYEKCLIRPVGQINLPAVIDEKSNIDQIVATLGLKEMTQGTLIRKLCTYSASNPTRQAIFEFDKLIRSIYTLRYLRDPQLERNVHRSQNRIESYHQLRSAIAQVGGKKELTGQTDIEVEISNQCARLIANAIIYYNSAILSRLLTKCETSGNEKALALLKKISPAAWRHIHLNGHYTFHGDGQIIDLDAIVAGLELG</sequence>
<dbReference type="AlphaFoldDB" id="A0AAI9D7R3"/>
<dbReference type="InterPro" id="IPR025296">
    <property type="entry name" value="DUF4158"/>
</dbReference>
<reference evidence="7" key="1">
    <citation type="submission" date="2023-12" db="EMBL/GenBank/DDBJ databases">
        <authorList>
            <consortium name="Clinical and Environmental Microbiology Branch: Whole genome sequencing antimicrobial resistance pathogens in the healthcare setting"/>
        </authorList>
    </citation>
    <scope>NUCLEOTIDE SEQUENCE</scope>
    <source>
        <strain evidence="7">Clinical</strain>
    </source>
</reference>
<evidence type="ECO:0000256" key="4">
    <source>
        <dbReference type="ARBA" id="ARBA00023172"/>
    </source>
</evidence>
<evidence type="ECO:0000256" key="3">
    <source>
        <dbReference type="ARBA" id="ARBA00023125"/>
    </source>
</evidence>
<name>A0AAI9D7R3_9ENTR</name>
<dbReference type="InterPro" id="IPR002513">
    <property type="entry name" value="Tn3_Tnp_DDE_dom"/>
</dbReference>
<evidence type="ECO:0000313" key="8">
    <source>
        <dbReference type="Proteomes" id="UP001289659"/>
    </source>
</evidence>
<dbReference type="InterPro" id="IPR047653">
    <property type="entry name" value="Tn3-like_transpos"/>
</dbReference>
<gene>
    <name evidence="7" type="ORF">U8038_004967</name>
</gene>
<dbReference type="Pfam" id="PF13700">
    <property type="entry name" value="DUF4158"/>
    <property type="match status" value="1"/>
</dbReference>
<evidence type="ECO:0000259" key="5">
    <source>
        <dbReference type="Pfam" id="PF01526"/>
    </source>
</evidence>
<dbReference type="EMBL" id="ABPNFY010000039">
    <property type="protein sequence ID" value="EMB2809966.1"/>
    <property type="molecule type" value="Genomic_DNA"/>
</dbReference>
<dbReference type="GO" id="GO:0003677">
    <property type="term" value="F:DNA binding"/>
    <property type="evidence" value="ECO:0007669"/>
    <property type="project" value="UniProtKB-KW"/>
</dbReference>
<keyword evidence="3" id="KW-0238">DNA-binding</keyword>
<accession>A0AAI9D7R3</accession>
<dbReference type="GO" id="GO:0004803">
    <property type="term" value="F:transposase activity"/>
    <property type="evidence" value="ECO:0007669"/>
    <property type="project" value="InterPro"/>
</dbReference>
<dbReference type="Proteomes" id="UP001289659">
    <property type="component" value="Unassembled WGS sequence"/>
</dbReference>
<feature type="domain" description="Tn3 transposase DDE" evidence="5">
    <location>
        <begin position="596"/>
        <end position="989"/>
    </location>
</feature>
<feature type="domain" description="DUF4158" evidence="6">
    <location>
        <begin position="11"/>
        <end position="173"/>
    </location>
</feature>
<evidence type="ECO:0000259" key="6">
    <source>
        <dbReference type="Pfam" id="PF13700"/>
    </source>
</evidence>
<proteinExistence type="inferred from homology"/>
<keyword evidence="4" id="KW-0233">DNA recombination</keyword>
<dbReference type="Pfam" id="PF01526">
    <property type="entry name" value="DDE_Tnp_Tn3"/>
    <property type="match status" value="1"/>
</dbReference>